<protein>
    <submittedName>
        <fullName evidence="1">Uncharacterized protein</fullName>
    </submittedName>
</protein>
<evidence type="ECO:0000313" key="1">
    <source>
        <dbReference type="EMBL" id="TKR60815.1"/>
    </source>
</evidence>
<dbReference type="OrthoDB" id="5858637at2759"/>
<name>A0A4V5ZXR2_STECR</name>
<proteinExistence type="predicted"/>
<gene>
    <name evidence="1" type="ORF">L596_028002</name>
</gene>
<organism evidence="1 2">
    <name type="scientific">Steinernema carpocapsae</name>
    <name type="common">Entomopathogenic nematode</name>
    <dbReference type="NCBI Taxonomy" id="34508"/>
    <lineage>
        <taxon>Eukaryota</taxon>
        <taxon>Metazoa</taxon>
        <taxon>Ecdysozoa</taxon>
        <taxon>Nematoda</taxon>
        <taxon>Chromadorea</taxon>
        <taxon>Rhabditida</taxon>
        <taxon>Tylenchina</taxon>
        <taxon>Panagrolaimomorpha</taxon>
        <taxon>Strongyloidoidea</taxon>
        <taxon>Steinernematidae</taxon>
        <taxon>Steinernema</taxon>
    </lineage>
</organism>
<sequence length="100" mass="11264">MVRSKPLFDDEMALDYIVCVCGRDYCNYEPQMQKVDANWTPNDLSTIYPLNEENLGAQKELAVINKRVVVAHAVVSDAAAALFEWPFRIFSALLLLALTV</sequence>
<evidence type="ECO:0000313" key="2">
    <source>
        <dbReference type="Proteomes" id="UP000298663"/>
    </source>
</evidence>
<comment type="caution">
    <text evidence="1">The sequence shown here is derived from an EMBL/GenBank/DDBJ whole genome shotgun (WGS) entry which is preliminary data.</text>
</comment>
<reference evidence="1 2" key="2">
    <citation type="journal article" date="2019" name="G3 (Bethesda)">
        <title>Hybrid Assembly of the Genome of the Entomopathogenic Nematode Steinernema carpocapsae Identifies the X-Chromosome.</title>
        <authorList>
            <person name="Serra L."/>
            <person name="Macchietto M."/>
            <person name="Macias-Munoz A."/>
            <person name="McGill C.J."/>
            <person name="Rodriguez I.M."/>
            <person name="Rodriguez B."/>
            <person name="Murad R."/>
            <person name="Mortazavi A."/>
        </authorList>
    </citation>
    <scope>NUCLEOTIDE SEQUENCE [LARGE SCALE GENOMIC DNA]</scope>
    <source>
        <strain evidence="1 2">ALL</strain>
    </source>
</reference>
<dbReference type="AlphaFoldDB" id="A0A4V5ZXR2"/>
<reference evidence="1 2" key="1">
    <citation type="journal article" date="2015" name="Genome Biol.">
        <title>Comparative genomics of Steinernema reveals deeply conserved gene regulatory networks.</title>
        <authorList>
            <person name="Dillman A.R."/>
            <person name="Macchietto M."/>
            <person name="Porter C.F."/>
            <person name="Rogers A."/>
            <person name="Williams B."/>
            <person name="Antoshechkin I."/>
            <person name="Lee M.M."/>
            <person name="Goodwin Z."/>
            <person name="Lu X."/>
            <person name="Lewis E.E."/>
            <person name="Goodrich-Blair H."/>
            <person name="Stock S.P."/>
            <person name="Adams B.J."/>
            <person name="Sternberg P.W."/>
            <person name="Mortazavi A."/>
        </authorList>
    </citation>
    <scope>NUCLEOTIDE SEQUENCE [LARGE SCALE GENOMIC DNA]</scope>
    <source>
        <strain evidence="1 2">ALL</strain>
    </source>
</reference>
<accession>A0A4V5ZXR2</accession>
<dbReference type="Proteomes" id="UP000298663">
    <property type="component" value="Unassembled WGS sequence"/>
</dbReference>
<dbReference type="EMBL" id="AZBU02000011">
    <property type="protein sequence ID" value="TKR60815.1"/>
    <property type="molecule type" value="Genomic_DNA"/>
</dbReference>
<keyword evidence="2" id="KW-1185">Reference proteome</keyword>